<gene>
    <name evidence="9" type="ORF">RND81_03G167800</name>
</gene>
<dbReference type="GO" id="GO:0016020">
    <property type="term" value="C:membrane"/>
    <property type="evidence" value="ECO:0007669"/>
    <property type="project" value="UniProtKB-SubCell"/>
</dbReference>
<dbReference type="PANTHER" id="PTHR33203:SF44">
    <property type="entry name" value="OLEOSIN 20.3 KDA"/>
    <property type="match status" value="1"/>
</dbReference>
<dbReference type="GO" id="GO:0010344">
    <property type="term" value="P:seed oilbody biogenesis"/>
    <property type="evidence" value="ECO:0007669"/>
    <property type="project" value="TreeGrafter"/>
</dbReference>
<keyword evidence="6 8" id="KW-0472">Membrane</keyword>
<dbReference type="PANTHER" id="PTHR33203">
    <property type="entry name" value="OLEOSIN"/>
    <property type="match status" value="1"/>
</dbReference>
<sequence>MWQQSDEVKAHTLKLVPHAELIYTTCTSLPRFTNLSSLKTHHFSSYFLHTSLLFTKLALSQFLTSKINKNNKIMADRDRDRDRDTITRDTRQVQVHPQHMSYGPGPFGRMGGGPNGPSASQLIALVTLVPVSGTLLLLAGLTLVGSVIGLAIATPVFILFSPVIVPAALLMALAVTGFLSSGAFGLTGLSALSRITNYLMKLGQNVPEELDYAKRRVADAVAYTGQKTKDVGQTIESKARESGTTGRT</sequence>
<keyword evidence="3 7" id="KW-0551">Lipid droplet</keyword>
<evidence type="ECO:0000313" key="9">
    <source>
        <dbReference type="EMBL" id="KAK9742372.1"/>
    </source>
</evidence>
<evidence type="ECO:0000256" key="5">
    <source>
        <dbReference type="ARBA" id="ARBA00022989"/>
    </source>
</evidence>
<dbReference type="PROSITE" id="PS00811">
    <property type="entry name" value="OLEOSINS"/>
    <property type="match status" value="1"/>
</dbReference>
<dbReference type="InterPro" id="IPR000136">
    <property type="entry name" value="Oleosin"/>
</dbReference>
<keyword evidence="10" id="KW-1185">Reference proteome</keyword>
<name>A0AAW1M9N8_SAPOF</name>
<dbReference type="GO" id="GO:0012511">
    <property type="term" value="C:monolayer-surrounded lipid storage body"/>
    <property type="evidence" value="ECO:0007669"/>
    <property type="project" value="InterPro"/>
</dbReference>
<dbReference type="AlphaFoldDB" id="A0AAW1M9N8"/>
<evidence type="ECO:0000256" key="6">
    <source>
        <dbReference type="ARBA" id="ARBA00023136"/>
    </source>
</evidence>
<evidence type="ECO:0000256" key="7">
    <source>
        <dbReference type="RuleBase" id="RU000540"/>
    </source>
</evidence>
<dbReference type="Pfam" id="PF01277">
    <property type="entry name" value="Oleosin"/>
    <property type="match status" value="1"/>
</dbReference>
<evidence type="ECO:0000256" key="1">
    <source>
        <dbReference type="ARBA" id="ARBA00002582"/>
    </source>
</evidence>
<reference evidence="9" key="1">
    <citation type="submission" date="2024-03" db="EMBL/GenBank/DDBJ databases">
        <title>WGS assembly of Saponaria officinalis var. Norfolk2.</title>
        <authorList>
            <person name="Jenkins J."/>
            <person name="Shu S."/>
            <person name="Grimwood J."/>
            <person name="Barry K."/>
            <person name="Goodstein D."/>
            <person name="Schmutz J."/>
            <person name="Leebens-Mack J."/>
            <person name="Osbourn A."/>
        </authorList>
    </citation>
    <scope>NUCLEOTIDE SEQUENCE [LARGE SCALE GENOMIC DNA]</scope>
    <source>
        <strain evidence="9">JIC</strain>
    </source>
</reference>
<comment type="caution">
    <text evidence="9">The sequence shown here is derived from an EMBL/GenBank/DDBJ whole genome shotgun (WGS) entry which is preliminary data.</text>
</comment>
<evidence type="ECO:0000313" key="10">
    <source>
        <dbReference type="Proteomes" id="UP001443914"/>
    </source>
</evidence>
<comment type="subcellular location">
    <subcellularLocation>
        <location evidence="7">Lipid droplet</location>
    </subcellularLocation>
    <subcellularLocation>
        <location evidence="7">Membrane</location>
        <topology evidence="7">Multi-pass membrane protein</topology>
    </subcellularLocation>
</comment>
<dbReference type="GO" id="GO:0050826">
    <property type="term" value="P:response to freezing"/>
    <property type="evidence" value="ECO:0007669"/>
    <property type="project" value="TreeGrafter"/>
</dbReference>
<feature type="transmembrane region" description="Helical" evidence="8">
    <location>
        <begin position="135"/>
        <end position="158"/>
    </location>
</feature>
<evidence type="ECO:0000256" key="2">
    <source>
        <dbReference type="ARBA" id="ARBA00010858"/>
    </source>
</evidence>
<dbReference type="EMBL" id="JBDFQZ010000003">
    <property type="protein sequence ID" value="KAK9742372.1"/>
    <property type="molecule type" value="Genomic_DNA"/>
</dbReference>
<evidence type="ECO:0000256" key="8">
    <source>
        <dbReference type="SAM" id="Phobius"/>
    </source>
</evidence>
<organism evidence="9 10">
    <name type="scientific">Saponaria officinalis</name>
    <name type="common">Common soapwort</name>
    <name type="synonym">Lychnis saponaria</name>
    <dbReference type="NCBI Taxonomy" id="3572"/>
    <lineage>
        <taxon>Eukaryota</taxon>
        <taxon>Viridiplantae</taxon>
        <taxon>Streptophyta</taxon>
        <taxon>Embryophyta</taxon>
        <taxon>Tracheophyta</taxon>
        <taxon>Spermatophyta</taxon>
        <taxon>Magnoliopsida</taxon>
        <taxon>eudicotyledons</taxon>
        <taxon>Gunneridae</taxon>
        <taxon>Pentapetalae</taxon>
        <taxon>Caryophyllales</taxon>
        <taxon>Caryophyllaceae</taxon>
        <taxon>Caryophylleae</taxon>
        <taxon>Saponaria</taxon>
    </lineage>
</organism>
<feature type="transmembrane region" description="Helical" evidence="8">
    <location>
        <begin position="164"/>
        <end position="192"/>
    </location>
</feature>
<comment type="function">
    <text evidence="1">May have a structural role to stabilize the lipid body during desiccation of the seed by preventing coalescence of the oil. Probably interacts with both lipid and phospholipid moieties of lipid bodies. May also provide recognition signals for specific lipase anchorage in lipolysis during seedling growth.</text>
</comment>
<evidence type="ECO:0000256" key="4">
    <source>
        <dbReference type="ARBA" id="ARBA00022692"/>
    </source>
</evidence>
<accession>A0AAW1M9N8</accession>
<dbReference type="GO" id="GO:0019915">
    <property type="term" value="P:lipid storage"/>
    <property type="evidence" value="ECO:0007669"/>
    <property type="project" value="TreeGrafter"/>
</dbReference>
<evidence type="ECO:0000256" key="3">
    <source>
        <dbReference type="ARBA" id="ARBA00022677"/>
    </source>
</evidence>
<keyword evidence="5 8" id="KW-1133">Transmembrane helix</keyword>
<proteinExistence type="inferred from homology"/>
<keyword evidence="4 8" id="KW-0812">Transmembrane</keyword>
<protein>
    <recommendedName>
        <fullName evidence="7">Oleosin</fullName>
    </recommendedName>
</protein>
<dbReference type="Proteomes" id="UP001443914">
    <property type="component" value="Unassembled WGS sequence"/>
</dbReference>
<comment type="similarity">
    <text evidence="2 7">Belongs to the oleosin family.</text>
</comment>